<evidence type="ECO:0000313" key="2">
    <source>
        <dbReference type="EMBL" id="MQT14399.1"/>
    </source>
</evidence>
<feature type="region of interest" description="Disordered" evidence="1">
    <location>
        <begin position="512"/>
        <end position="539"/>
    </location>
</feature>
<protein>
    <recommendedName>
        <fullName evidence="4">Mu-like prophage FluMu protein gp28</fullName>
    </recommendedName>
</protein>
<dbReference type="Proteomes" id="UP000332515">
    <property type="component" value="Unassembled WGS sequence"/>
</dbReference>
<name>A0A6A7YAA1_9HYPH</name>
<proteinExistence type="predicted"/>
<dbReference type="EMBL" id="VWNA01000001">
    <property type="protein sequence ID" value="MQT14399.1"/>
    <property type="molecule type" value="Genomic_DNA"/>
</dbReference>
<reference evidence="2 3" key="1">
    <citation type="submission" date="2019-09" db="EMBL/GenBank/DDBJ databases">
        <title>Segnochrobactrum spirostomi gen. nov., sp. nov., isolated from the ciliate Spirostomum cf. yagiui and description of a novel family, Segnochrobactraceae fam. nov. within the order Rhizobiales of the class Alphaproteobacteria.</title>
        <authorList>
            <person name="Akter S."/>
            <person name="Shazib S.U.A."/>
            <person name="Shin M.K."/>
        </authorList>
    </citation>
    <scope>NUCLEOTIDE SEQUENCE [LARGE SCALE GENOMIC DNA]</scope>
    <source>
        <strain evidence="2 3">Sp-1</strain>
    </source>
</reference>
<evidence type="ECO:0000256" key="1">
    <source>
        <dbReference type="SAM" id="MobiDB-lite"/>
    </source>
</evidence>
<dbReference type="AlphaFoldDB" id="A0A6A7YAA1"/>
<organism evidence="2 3">
    <name type="scientific">Segnochrobactrum spirostomi</name>
    <dbReference type="NCBI Taxonomy" id="2608987"/>
    <lineage>
        <taxon>Bacteria</taxon>
        <taxon>Pseudomonadati</taxon>
        <taxon>Pseudomonadota</taxon>
        <taxon>Alphaproteobacteria</taxon>
        <taxon>Hyphomicrobiales</taxon>
        <taxon>Segnochrobactraceae</taxon>
        <taxon>Segnochrobactrum</taxon>
    </lineage>
</organism>
<comment type="caution">
    <text evidence="2">The sequence shown here is derived from an EMBL/GenBank/DDBJ whole genome shotgun (WGS) entry which is preliminary data.</text>
</comment>
<sequence length="539" mass="59189">MMQMLSGEAFGRSISEAQWAALRAGADPSETSEILLRYQRKLLDATAIHQVVVCEKSRRTGMTWAAAADAVLTAAAGRSAGGMDVLYMGYNLDMAREFIDTCGTWAESFKEALTGAGMEEFLFDDDGQPIQAFRIRFASGHEIVALSSKPRSLRGRQGYLIIDEAAFHDALQAVIDAAVPFLMWGGKILIISTHFTESNAFNRLVDDIRAGKKPYALMRVTLDDALMDGLYRRICEKQSIAWSAAGEARWRAGLISAAGDAADEEFYCIPSQGGGAVLNGALIEARMADGIPVLRIEKPAAFALLSEPIRRAEIAEWCETFLGPLLDEMDLECPTVLGGDFGRVRDLTVFWPLQIARSMQRLTPFVVELSNIPFEQQFQVGCYIGDRLLRFTGAKFDAIGLGAQLAEMFAGRYGHWLVEQVKLSASWYVEHAPLLRAAFEDGAITIPRDRDIKADLQLPIMRGGIPTIPPTRTTGADGKKRHGDSFVALLLAYAASCTQPVEYGYRPVPRQEAADPWTAGPNDEDDAGRDLPRLRGRLI</sequence>
<gene>
    <name evidence="2" type="ORF">F0357_17435</name>
</gene>
<accession>A0A6A7YAA1</accession>
<keyword evidence="3" id="KW-1185">Reference proteome</keyword>
<dbReference type="InterPro" id="IPR012036">
    <property type="entry name" value="Phage_Mu_Gp28"/>
</dbReference>
<evidence type="ECO:0008006" key="4">
    <source>
        <dbReference type="Google" id="ProtNLM"/>
    </source>
</evidence>
<dbReference type="RefSeq" id="WP_153485050.1">
    <property type="nucleotide sequence ID" value="NZ_VWNA01000001.1"/>
</dbReference>
<dbReference type="Gene3D" id="3.40.50.300">
    <property type="entry name" value="P-loop containing nucleotide triphosphate hydrolases"/>
    <property type="match status" value="1"/>
</dbReference>
<dbReference type="PIRSF" id="PIRSF007056">
    <property type="entry name" value="UCP007056"/>
    <property type="match status" value="1"/>
</dbReference>
<dbReference type="Gene3D" id="3.30.420.240">
    <property type="match status" value="1"/>
</dbReference>
<dbReference type="InterPro" id="IPR027417">
    <property type="entry name" value="P-loop_NTPase"/>
</dbReference>
<evidence type="ECO:0000313" key="3">
    <source>
        <dbReference type="Proteomes" id="UP000332515"/>
    </source>
</evidence>